<comment type="cofactor">
    <cofactor evidence="1">
        <name>Mn(2+)</name>
        <dbReference type="ChEBI" id="CHEBI:29035"/>
    </cofactor>
</comment>
<dbReference type="Gene3D" id="3.20.20.120">
    <property type="entry name" value="Enolase-like C-terminal domain"/>
    <property type="match status" value="1"/>
</dbReference>
<dbReference type="SFLD" id="SFLDG00180">
    <property type="entry name" value="muconate_cycloisomerase"/>
    <property type="match status" value="1"/>
</dbReference>
<dbReference type="CDD" id="cd03318">
    <property type="entry name" value="MLE"/>
    <property type="match status" value="1"/>
</dbReference>
<dbReference type="SFLD" id="SFLDS00001">
    <property type="entry name" value="Enolase"/>
    <property type="match status" value="1"/>
</dbReference>
<dbReference type="EMBL" id="BMKF01000003">
    <property type="protein sequence ID" value="GGB81397.1"/>
    <property type="molecule type" value="Genomic_DNA"/>
</dbReference>
<accession>A0ABQ1JZE8</accession>
<dbReference type="PANTHER" id="PTHR48073">
    <property type="entry name" value="O-SUCCINYLBENZOATE SYNTHASE-RELATED"/>
    <property type="match status" value="1"/>
</dbReference>
<dbReference type="Pfam" id="PF13378">
    <property type="entry name" value="MR_MLE_C"/>
    <property type="match status" value="1"/>
</dbReference>
<keyword evidence="10" id="KW-1185">Reference proteome</keyword>
<comment type="pathway">
    <text evidence="2">Aromatic compound metabolism.</text>
</comment>
<dbReference type="SUPFAM" id="SSF51604">
    <property type="entry name" value="Enolase C-terminal domain-like"/>
    <property type="match status" value="1"/>
</dbReference>
<dbReference type="RefSeq" id="WP_084394771.1">
    <property type="nucleotide sequence ID" value="NZ_BMKF01000003.1"/>
</dbReference>
<evidence type="ECO:0000256" key="5">
    <source>
        <dbReference type="ARBA" id="ARBA00022797"/>
    </source>
</evidence>
<gene>
    <name evidence="9" type="primary">catB</name>
    <name evidence="9" type="ORF">GCM10011503_32740</name>
</gene>
<keyword evidence="4" id="KW-0479">Metal-binding</keyword>
<dbReference type="SUPFAM" id="SSF54826">
    <property type="entry name" value="Enolase N-terminal domain-like"/>
    <property type="match status" value="1"/>
</dbReference>
<evidence type="ECO:0000256" key="7">
    <source>
        <dbReference type="ARBA" id="ARBA00023235"/>
    </source>
</evidence>
<evidence type="ECO:0000256" key="1">
    <source>
        <dbReference type="ARBA" id="ARBA00001936"/>
    </source>
</evidence>
<keyword evidence="5" id="KW-0058">Aromatic hydrocarbons catabolism</keyword>
<keyword evidence="7" id="KW-0413">Isomerase</keyword>
<evidence type="ECO:0000256" key="6">
    <source>
        <dbReference type="ARBA" id="ARBA00023211"/>
    </source>
</evidence>
<comment type="similarity">
    <text evidence="3">Belongs to the mandelate racemase/muconate lactonizing enzyme family.</text>
</comment>
<evidence type="ECO:0000313" key="9">
    <source>
        <dbReference type="EMBL" id="GGB81397.1"/>
    </source>
</evidence>
<dbReference type="SMART" id="SM00922">
    <property type="entry name" value="MR_MLE"/>
    <property type="match status" value="1"/>
</dbReference>
<dbReference type="PANTHER" id="PTHR48073:SF2">
    <property type="entry name" value="O-SUCCINYLBENZOATE SYNTHASE"/>
    <property type="match status" value="1"/>
</dbReference>
<dbReference type="SFLD" id="SFLDG01258">
    <property type="entry name" value="(chloro)muconate_cycloisomeras"/>
    <property type="match status" value="1"/>
</dbReference>
<evidence type="ECO:0000313" key="10">
    <source>
        <dbReference type="Proteomes" id="UP000628854"/>
    </source>
</evidence>
<evidence type="ECO:0000256" key="3">
    <source>
        <dbReference type="ARBA" id="ARBA00008031"/>
    </source>
</evidence>
<dbReference type="InterPro" id="IPR029017">
    <property type="entry name" value="Enolase-like_N"/>
</dbReference>
<dbReference type="InterPro" id="IPR029065">
    <property type="entry name" value="Enolase_C-like"/>
</dbReference>
<evidence type="ECO:0000256" key="4">
    <source>
        <dbReference type="ARBA" id="ARBA00022723"/>
    </source>
</evidence>
<comment type="caution">
    <text evidence="9">The sequence shown here is derived from an EMBL/GenBank/DDBJ whole genome shotgun (WGS) entry which is preliminary data.</text>
</comment>
<dbReference type="InterPro" id="IPR013342">
    <property type="entry name" value="Mandelate_racemase_C"/>
</dbReference>
<dbReference type="Gene3D" id="3.30.390.10">
    <property type="entry name" value="Enolase-like, N-terminal domain"/>
    <property type="match status" value="1"/>
</dbReference>
<organism evidence="9 10">
    <name type="scientific">Henriciella pelagia</name>
    <dbReference type="NCBI Taxonomy" id="1977912"/>
    <lineage>
        <taxon>Bacteria</taxon>
        <taxon>Pseudomonadati</taxon>
        <taxon>Pseudomonadota</taxon>
        <taxon>Alphaproteobacteria</taxon>
        <taxon>Hyphomonadales</taxon>
        <taxon>Hyphomonadaceae</taxon>
        <taxon>Henriciella</taxon>
    </lineage>
</organism>
<dbReference type="Proteomes" id="UP000628854">
    <property type="component" value="Unassembled WGS sequence"/>
</dbReference>
<evidence type="ECO:0000256" key="2">
    <source>
        <dbReference type="ARBA" id="ARBA00005211"/>
    </source>
</evidence>
<dbReference type="InterPro" id="IPR013341">
    <property type="entry name" value="Mandelate_racemase_N_dom"/>
</dbReference>
<feature type="domain" description="Mandelate racemase/muconate lactonizing enzyme C-terminal" evidence="8">
    <location>
        <begin position="148"/>
        <end position="245"/>
    </location>
</feature>
<name>A0ABQ1JZE8_9PROT</name>
<reference evidence="10" key="1">
    <citation type="journal article" date="2019" name="Int. J. Syst. Evol. Microbiol.">
        <title>The Global Catalogue of Microorganisms (GCM) 10K type strain sequencing project: providing services to taxonomists for standard genome sequencing and annotation.</title>
        <authorList>
            <consortium name="The Broad Institute Genomics Platform"/>
            <consortium name="The Broad Institute Genome Sequencing Center for Infectious Disease"/>
            <person name="Wu L."/>
            <person name="Ma J."/>
        </authorList>
    </citation>
    <scope>NUCLEOTIDE SEQUENCE [LARGE SCALE GENOMIC DNA]</scope>
    <source>
        <strain evidence="10">CGMCC 1.15928</strain>
    </source>
</reference>
<proteinExistence type="inferred from homology"/>
<evidence type="ECO:0000259" key="8">
    <source>
        <dbReference type="SMART" id="SM00922"/>
    </source>
</evidence>
<keyword evidence="6" id="KW-0464">Manganese</keyword>
<dbReference type="NCBIfam" id="TIGR02534">
    <property type="entry name" value="mucon_cyclo"/>
    <property type="match status" value="1"/>
</dbReference>
<sequence>MSKLTIQSIEAIIVDLPLRRLQRFAAVGANSTSIVLVRMRTKDGLEGIGEAVTPSGPWWGGESVETIKLMIDEQIAPVLTGTDAFDLAPSMARLDRALFGNAFAKASVEMAMLDLQGKALGVPVHDLMGGKRRASLPCSWPLATGEASSEIEEAERMLESKRHNIFKLKMGAVDPVQDVERACAVARGLEGRASVRGDPNEMWDETTTKWAVPRMADAGIVMVEQPMARWNLAASARLTARSNCAIMIDEGLCTPQDMLRIAEMRAADLVSLKVMKSAGLLATRRIADIAEAGGISLYMGTFLECSIGTAANMQLCATLADLPYGGELSGPGLVAEDIAVQAARYVDFELQLEEGVGLAVEVDEDKLKAFRRDRTYSVHASRKSMSAKA</sequence>
<dbReference type="InterPro" id="IPR036849">
    <property type="entry name" value="Enolase-like_C_sf"/>
</dbReference>
<protein>
    <submittedName>
        <fullName evidence="9">Muconate cycloisomerase I</fullName>
    </submittedName>
</protein>
<dbReference type="InterPro" id="IPR013370">
    <property type="entry name" value="Chloromuconate_cycloisomerase"/>
</dbReference>
<dbReference type="Pfam" id="PF02746">
    <property type="entry name" value="MR_MLE_N"/>
    <property type="match status" value="1"/>
</dbReference>